<sequence length="55" mass="6380">MIEDLCFKKGVFSIKVDTNFDNIPMMKILDNLAYTYCGEVFFHGAPRRAYEKVLS</sequence>
<accession>A0A0E9N4V5</accession>
<keyword evidence="2" id="KW-1185">Reference proteome</keyword>
<dbReference type="STRING" id="1220578.FPE01S_03_07550"/>
<evidence type="ECO:0008006" key="3">
    <source>
        <dbReference type="Google" id="ProtNLM"/>
    </source>
</evidence>
<protein>
    <recommendedName>
        <fullName evidence="3">Acetyltransferase</fullName>
    </recommendedName>
</protein>
<organism evidence="1 2">
    <name type="scientific">Flavihumibacter petaseus NBRC 106054</name>
    <dbReference type="NCBI Taxonomy" id="1220578"/>
    <lineage>
        <taxon>Bacteria</taxon>
        <taxon>Pseudomonadati</taxon>
        <taxon>Bacteroidota</taxon>
        <taxon>Chitinophagia</taxon>
        <taxon>Chitinophagales</taxon>
        <taxon>Chitinophagaceae</taxon>
        <taxon>Flavihumibacter</taxon>
    </lineage>
</organism>
<dbReference type="Gene3D" id="3.40.630.30">
    <property type="match status" value="1"/>
</dbReference>
<evidence type="ECO:0000313" key="1">
    <source>
        <dbReference type="EMBL" id="GAO44716.1"/>
    </source>
</evidence>
<dbReference type="AlphaFoldDB" id="A0A0E9N4V5"/>
<name>A0A0E9N4V5_9BACT</name>
<proteinExistence type="predicted"/>
<reference evidence="1 2" key="1">
    <citation type="submission" date="2015-04" db="EMBL/GenBank/DDBJ databases">
        <title>Whole genome shotgun sequence of Flavihumibacter petaseus NBRC 106054.</title>
        <authorList>
            <person name="Miyazawa S."/>
            <person name="Hosoyama A."/>
            <person name="Hashimoto M."/>
            <person name="Noguchi M."/>
            <person name="Tsuchikane K."/>
            <person name="Ohji S."/>
            <person name="Yamazoe A."/>
            <person name="Ichikawa N."/>
            <person name="Kimura A."/>
            <person name="Fujita N."/>
        </authorList>
    </citation>
    <scope>NUCLEOTIDE SEQUENCE [LARGE SCALE GENOMIC DNA]</scope>
    <source>
        <strain evidence="1 2">NBRC 106054</strain>
    </source>
</reference>
<gene>
    <name evidence="1" type="ORF">FPE01S_03_07550</name>
</gene>
<dbReference type="EMBL" id="BBWV01000003">
    <property type="protein sequence ID" value="GAO44716.1"/>
    <property type="molecule type" value="Genomic_DNA"/>
</dbReference>
<dbReference type="Proteomes" id="UP000033121">
    <property type="component" value="Unassembled WGS sequence"/>
</dbReference>
<evidence type="ECO:0000313" key="2">
    <source>
        <dbReference type="Proteomes" id="UP000033121"/>
    </source>
</evidence>
<comment type="caution">
    <text evidence="1">The sequence shown here is derived from an EMBL/GenBank/DDBJ whole genome shotgun (WGS) entry which is preliminary data.</text>
</comment>